<dbReference type="InterPro" id="IPR025996">
    <property type="entry name" value="MT1864/Rv1816-like_C"/>
</dbReference>
<sequence>MVTRAESAAATRRALLDAAAELLDLGGPDAVTLREVGAKAGVTRGAPYRHFADKDSLLTAVASEGWERLADRVHALRTDPSRPASEKLRDAVRALVDLGRAQPHLHRMLFRWNDKRLGTLERLHRQVCGPAGDPDAADRAAGRFQEEFLAVVTAVAGERGAGHHGALLLAGAHGIVDMEHGGHLGADRWRTTADELVGTLVRVVVEAGER</sequence>
<dbReference type="PANTHER" id="PTHR30055">
    <property type="entry name" value="HTH-TYPE TRANSCRIPTIONAL REGULATOR RUTR"/>
    <property type="match status" value="1"/>
</dbReference>
<evidence type="ECO:0000256" key="1">
    <source>
        <dbReference type="ARBA" id="ARBA00023015"/>
    </source>
</evidence>
<dbReference type="EMBL" id="FOFR01000020">
    <property type="protein sequence ID" value="SES04458.1"/>
    <property type="molecule type" value="Genomic_DNA"/>
</dbReference>
<dbReference type="AlphaFoldDB" id="A0A1H9U5E8"/>
<dbReference type="SUPFAM" id="SSF46689">
    <property type="entry name" value="Homeodomain-like"/>
    <property type="match status" value="1"/>
</dbReference>
<dbReference type="Proteomes" id="UP000199352">
    <property type="component" value="Unassembled WGS sequence"/>
</dbReference>
<dbReference type="RefSeq" id="WP_089958415.1">
    <property type="nucleotide sequence ID" value="NZ_FOFR01000020.1"/>
</dbReference>
<evidence type="ECO:0000313" key="6">
    <source>
        <dbReference type="EMBL" id="SES04458.1"/>
    </source>
</evidence>
<dbReference type="InterPro" id="IPR050109">
    <property type="entry name" value="HTH-type_TetR-like_transc_reg"/>
</dbReference>
<evidence type="ECO:0000256" key="4">
    <source>
        <dbReference type="PROSITE-ProRule" id="PRU00335"/>
    </source>
</evidence>
<evidence type="ECO:0000259" key="5">
    <source>
        <dbReference type="PROSITE" id="PS50977"/>
    </source>
</evidence>
<keyword evidence="7" id="KW-1185">Reference proteome</keyword>
<proteinExistence type="predicted"/>
<dbReference type="InterPro" id="IPR009057">
    <property type="entry name" value="Homeodomain-like_sf"/>
</dbReference>
<reference evidence="7" key="1">
    <citation type="submission" date="2016-10" db="EMBL/GenBank/DDBJ databases">
        <authorList>
            <person name="Varghese N."/>
            <person name="Submissions S."/>
        </authorList>
    </citation>
    <scope>NUCLEOTIDE SEQUENCE [LARGE SCALE GENOMIC DNA]</scope>
    <source>
        <strain evidence="7">CGMCC 4.3525</strain>
    </source>
</reference>
<dbReference type="SUPFAM" id="SSF48498">
    <property type="entry name" value="Tetracyclin repressor-like, C-terminal domain"/>
    <property type="match status" value="1"/>
</dbReference>
<organism evidence="6 7">
    <name type="scientific">Lentzea xinjiangensis</name>
    <dbReference type="NCBI Taxonomy" id="402600"/>
    <lineage>
        <taxon>Bacteria</taxon>
        <taxon>Bacillati</taxon>
        <taxon>Actinomycetota</taxon>
        <taxon>Actinomycetes</taxon>
        <taxon>Pseudonocardiales</taxon>
        <taxon>Pseudonocardiaceae</taxon>
        <taxon>Lentzea</taxon>
    </lineage>
</organism>
<dbReference type="PROSITE" id="PS50977">
    <property type="entry name" value="HTH_TETR_2"/>
    <property type="match status" value="1"/>
</dbReference>
<dbReference type="PANTHER" id="PTHR30055:SF226">
    <property type="entry name" value="HTH-TYPE TRANSCRIPTIONAL REGULATOR PKSA"/>
    <property type="match status" value="1"/>
</dbReference>
<feature type="DNA-binding region" description="H-T-H motif" evidence="4">
    <location>
        <begin position="32"/>
        <end position="51"/>
    </location>
</feature>
<evidence type="ECO:0000313" key="7">
    <source>
        <dbReference type="Proteomes" id="UP000199352"/>
    </source>
</evidence>
<dbReference type="GO" id="GO:0003700">
    <property type="term" value="F:DNA-binding transcription factor activity"/>
    <property type="evidence" value="ECO:0007669"/>
    <property type="project" value="TreeGrafter"/>
</dbReference>
<evidence type="ECO:0000256" key="3">
    <source>
        <dbReference type="ARBA" id="ARBA00023163"/>
    </source>
</evidence>
<protein>
    <submittedName>
        <fullName evidence="6">Transcriptional regulator, TetR family</fullName>
    </submittedName>
</protein>
<evidence type="ECO:0000256" key="2">
    <source>
        <dbReference type="ARBA" id="ARBA00023125"/>
    </source>
</evidence>
<feature type="domain" description="HTH tetR-type" evidence="5">
    <location>
        <begin position="9"/>
        <end position="69"/>
    </location>
</feature>
<name>A0A1H9U5E8_9PSEU</name>
<dbReference type="PRINTS" id="PR00455">
    <property type="entry name" value="HTHTETR"/>
</dbReference>
<keyword evidence="3" id="KW-0804">Transcription</keyword>
<accession>A0A1H9U5E8</accession>
<gene>
    <name evidence="6" type="ORF">SAMN05216188_12079</name>
</gene>
<dbReference type="Pfam" id="PF00440">
    <property type="entry name" value="TetR_N"/>
    <property type="match status" value="1"/>
</dbReference>
<dbReference type="OrthoDB" id="3173376at2"/>
<dbReference type="InterPro" id="IPR001647">
    <property type="entry name" value="HTH_TetR"/>
</dbReference>
<dbReference type="STRING" id="402600.SAMN05216188_12079"/>
<dbReference type="Gene3D" id="1.10.357.10">
    <property type="entry name" value="Tetracycline Repressor, domain 2"/>
    <property type="match status" value="1"/>
</dbReference>
<dbReference type="GO" id="GO:0000976">
    <property type="term" value="F:transcription cis-regulatory region binding"/>
    <property type="evidence" value="ECO:0007669"/>
    <property type="project" value="TreeGrafter"/>
</dbReference>
<keyword evidence="2 4" id="KW-0238">DNA-binding</keyword>
<dbReference type="InterPro" id="IPR036271">
    <property type="entry name" value="Tet_transcr_reg_TetR-rel_C_sf"/>
</dbReference>
<dbReference type="Pfam" id="PF13305">
    <property type="entry name" value="TetR_C_33"/>
    <property type="match status" value="1"/>
</dbReference>
<keyword evidence="1" id="KW-0805">Transcription regulation</keyword>